<reference evidence="2 3" key="1">
    <citation type="submission" date="2015-11" db="EMBL/GenBank/DDBJ databases">
        <title>Draft genome sequence of Paramesorhizobium deserti A-3-E, a strain highly resistant to diverse beta-lactam antibiotics.</title>
        <authorList>
            <person name="Lv R."/>
            <person name="Yang X."/>
            <person name="Fang N."/>
            <person name="Guo J."/>
            <person name="Luo X."/>
            <person name="Peng F."/>
            <person name="Yang R."/>
            <person name="Cui Y."/>
            <person name="Fang C."/>
            <person name="Song Y."/>
        </authorList>
    </citation>
    <scope>NUCLEOTIDE SEQUENCE [LARGE SCALE GENOMIC DNA]</scope>
    <source>
        <strain evidence="2 3">A-3-E</strain>
    </source>
</reference>
<comment type="caution">
    <text evidence="2">The sequence shown here is derived from an EMBL/GenBank/DDBJ whole genome shotgun (WGS) entry which is preliminary data.</text>
</comment>
<evidence type="ECO:0000256" key="1">
    <source>
        <dbReference type="SAM" id="Phobius"/>
    </source>
</evidence>
<protein>
    <recommendedName>
        <fullName evidence="4">Major facilitator superfamily (MFS) profile domain-containing protein</fullName>
    </recommendedName>
</protein>
<gene>
    <name evidence="2" type="ORF">ATN84_01585</name>
</gene>
<dbReference type="Proteomes" id="UP000070107">
    <property type="component" value="Unassembled WGS sequence"/>
</dbReference>
<proteinExistence type="predicted"/>
<name>A0A135HZ83_9HYPH</name>
<evidence type="ECO:0000313" key="2">
    <source>
        <dbReference type="EMBL" id="KXF78512.1"/>
    </source>
</evidence>
<keyword evidence="1" id="KW-1133">Transmembrane helix</keyword>
<feature type="transmembrane region" description="Helical" evidence="1">
    <location>
        <begin position="37"/>
        <end position="57"/>
    </location>
</feature>
<evidence type="ECO:0000313" key="3">
    <source>
        <dbReference type="Proteomes" id="UP000070107"/>
    </source>
</evidence>
<dbReference type="EMBL" id="LNTU01000001">
    <property type="protein sequence ID" value="KXF78512.1"/>
    <property type="molecule type" value="Genomic_DNA"/>
</dbReference>
<dbReference type="InterPro" id="IPR036259">
    <property type="entry name" value="MFS_trans_sf"/>
</dbReference>
<dbReference type="PANTHER" id="PTHR23518">
    <property type="entry name" value="C-METHYLTRANSFERASE"/>
    <property type="match status" value="1"/>
</dbReference>
<accession>A0A135HZ83</accession>
<organism evidence="2 3">
    <name type="scientific">Paramesorhizobium deserti</name>
    <dbReference type="NCBI Taxonomy" id="1494590"/>
    <lineage>
        <taxon>Bacteria</taxon>
        <taxon>Pseudomonadati</taxon>
        <taxon>Pseudomonadota</taxon>
        <taxon>Alphaproteobacteria</taxon>
        <taxon>Hyphomicrobiales</taxon>
        <taxon>Phyllobacteriaceae</taxon>
        <taxon>Paramesorhizobium</taxon>
    </lineage>
</organism>
<keyword evidence="3" id="KW-1185">Reference proteome</keyword>
<feature type="transmembrane region" description="Helical" evidence="1">
    <location>
        <begin position="12"/>
        <end position="30"/>
    </location>
</feature>
<dbReference type="AlphaFoldDB" id="A0A135HZ83"/>
<evidence type="ECO:0008006" key="4">
    <source>
        <dbReference type="Google" id="ProtNLM"/>
    </source>
</evidence>
<dbReference type="STRING" id="1494590.ATN84_01585"/>
<dbReference type="PANTHER" id="PTHR23518:SF2">
    <property type="entry name" value="MAJOR FACILITATOR SUPERFAMILY TRANSPORTER"/>
    <property type="match status" value="1"/>
</dbReference>
<dbReference type="SUPFAM" id="SSF103473">
    <property type="entry name" value="MFS general substrate transporter"/>
    <property type="match status" value="1"/>
</dbReference>
<sequence>MAADISQTPAGRSVPAGIWVLGFVSLLMDVSSEMIHALLPVYMVTVLGTSTLAVGIIEGIAEATASIVKVFSGALSDWLGKRKLLAALGYGLAAFTKPVFPLAPSRSACL</sequence>
<dbReference type="Gene3D" id="1.20.1250.20">
    <property type="entry name" value="MFS general substrate transporter like domains"/>
    <property type="match status" value="1"/>
</dbReference>
<keyword evidence="1" id="KW-0472">Membrane</keyword>
<keyword evidence="1" id="KW-0812">Transmembrane</keyword>